<dbReference type="EMBL" id="UZAL01031172">
    <property type="protein sequence ID" value="VDP57106.1"/>
    <property type="molecule type" value="Genomic_DNA"/>
</dbReference>
<gene>
    <name evidence="1" type="ORF">SMTD_LOCUS11112</name>
</gene>
<evidence type="ECO:0000313" key="1">
    <source>
        <dbReference type="EMBL" id="VDP57106.1"/>
    </source>
</evidence>
<protein>
    <submittedName>
        <fullName evidence="1">Uncharacterized protein</fullName>
    </submittedName>
</protein>
<keyword evidence="2" id="KW-1185">Reference proteome</keyword>
<proteinExistence type="predicted"/>
<name>A0A3P8IPU1_9TREM</name>
<evidence type="ECO:0000313" key="2">
    <source>
        <dbReference type="Proteomes" id="UP000269396"/>
    </source>
</evidence>
<dbReference type="Proteomes" id="UP000269396">
    <property type="component" value="Unassembled WGS sequence"/>
</dbReference>
<reference evidence="1 2" key="1">
    <citation type="submission" date="2018-11" db="EMBL/GenBank/DDBJ databases">
        <authorList>
            <consortium name="Pathogen Informatics"/>
        </authorList>
    </citation>
    <scope>NUCLEOTIDE SEQUENCE [LARGE SCALE GENOMIC DNA]</scope>
    <source>
        <strain>Denwood</strain>
        <strain evidence="2">Zambia</strain>
    </source>
</reference>
<dbReference type="AlphaFoldDB" id="A0A3P8IPU1"/>
<accession>A0A3P8IPU1</accession>
<organism evidence="1 2">
    <name type="scientific">Schistosoma mattheei</name>
    <dbReference type="NCBI Taxonomy" id="31246"/>
    <lineage>
        <taxon>Eukaryota</taxon>
        <taxon>Metazoa</taxon>
        <taxon>Spiralia</taxon>
        <taxon>Lophotrochozoa</taxon>
        <taxon>Platyhelminthes</taxon>
        <taxon>Trematoda</taxon>
        <taxon>Digenea</taxon>
        <taxon>Strigeidida</taxon>
        <taxon>Schistosomatoidea</taxon>
        <taxon>Schistosomatidae</taxon>
        <taxon>Schistosoma</taxon>
    </lineage>
</organism>
<sequence length="93" mass="10418">MGCRDPVYFVTSHISTEGSLLFRGLSKPWARFPRIPNKKSSVSGKSRCFNMSLFKTQEILSSLFCKPNLSSSILQLGSPMSLTHPTLWVIAIR</sequence>